<name>A0A9Q1JYM7_9CARY</name>
<protein>
    <submittedName>
        <fullName evidence="2">Uncharacterized protein</fullName>
    </submittedName>
</protein>
<evidence type="ECO:0000313" key="3">
    <source>
        <dbReference type="Proteomes" id="UP001153076"/>
    </source>
</evidence>
<accession>A0A9Q1JYM7</accession>
<feature type="region of interest" description="Disordered" evidence="1">
    <location>
        <begin position="301"/>
        <end position="418"/>
    </location>
</feature>
<dbReference type="EMBL" id="JAKOGI010000532">
    <property type="protein sequence ID" value="KAJ8433523.1"/>
    <property type="molecule type" value="Genomic_DNA"/>
</dbReference>
<dbReference type="AlphaFoldDB" id="A0A9Q1JYM7"/>
<evidence type="ECO:0000256" key="1">
    <source>
        <dbReference type="SAM" id="MobiDB-lite"/>
    </source>
</evidence>
<feature type="compositionally biased region" description="Low complexity" evidence="1">
    <location>
        <begin position="327"/>
        <end position="366"/>
    </location>
</feature>
<keyword evidence="3" id="KW-1185">Reference proteome</keyword>
<sequence length="418" mass="45776">MDDPGPSVHGFIGLPPMAFPHFLDTKAMSEFVSCHFSWDRRGITFPQSPFPKEFQTLCPGFELAVAEQSAKHYKLLEVPQVIFYSMLLNEAKRLGVLHGKRLRSLEVTLTELHWSAFESWLWLFGDRIYEARFHPKGGLGENAGADRERNYTAHWMKWRSKVLEMARGKVHIHVLLKHYVLYIMSSSCSSSGDIPEGLAGPQVEGWNLQFSNLLALIDGWVVAGIPRKNKYRERKKIPYAVPLFEPGTSSWSSCEYSSTPSILSPKVEVTYPWEITIANYMSDFQVCRMAKTKFTPRIRSPGELLANGTLGNPCSAPSQSNPEAEVASTSSSASSGTGSSSSSSGHSSRSSSSEGASTSSSSLEASLGPGKSLLKYKGRTPPVTGIVVEGSEFPGAPTHSDLQDGPGSHFPDPRPSLS</sequence>
<evidence type="ECO:0000313" key="2">
    <source>
        <dbReference type="EMBL" id="KAJ8433523.1"/>
    </source>
</evidence>
<dbReference type="Proteomes" id="UP001153076">
    <property type="component" value="Unassembled WGS sequence"/>
</dbReference>
<proteinExistence type="predicted"/>
<reference evidence="2" key="1">
    <citation type="submission" date="2022-04" db="EMBL/GenBank/DDBJ databases">
        <title>Carnegiea gigantea Genome sequencing and assembly v2.</title>
        <authorList>
            <person name="Copetti D."/>
            <person name="Sanderson M.J."/>
            <person name="Burquez A."/>
            <person name="Wojciechowski M.F."/>
        </authorList>
    </citation>
    <scope>NUCLEOTIDE SEQUENCE</scope>
    <source>
        <strain evidence="2">SGP5-SGP5p</strain>
        <tissue evidence="2">Aerial part</tissue>
    </source>
</reference>
<comment type="caution">
    <text evidence="2">The sequence shown here is derived from an EMBL/GenBank/DDBJ whole genome shotgun (WGS) entry which is preliminary data.</text>
</comment>
<gene>
    <name evidence="2" type="ORF">Cgig2_006670</name>
</gene>
<organism evidence="2 3">
    <name type="scientific">Carnegiea gigantea</name>
    <dbReference type="NCBI Taxonomy" id="171969"/>
    <lineage>
        <taxon>Eukaryota</taxon>
        <taxon>Viridiplantae</taxon>
        <taxon>Streptophyta</taxon>
        <taxon>Embryophyta</taxon>
        <taxon>Tracheophyta</taxon>
        <taxon>Spermatophyta</taxon>
        <taxon>Magnoliopsida</taxon>
        <taxon>eudicotyledons</taxon>
        <taxon>Gunneridae</taxon>
        <taxon>Pentapetalae</taxon>
        <taxon>Caryophyllales</taxon>
        <taxon>Cactineae</taxon>
        <taxon>Cactaceae</taxon>
        <taxon>Cactoideae</taxon>
        <taxon>Echinocereeae</taxon>
        <taxon>Carnegiea</taxon>
    </lineage>
</organism>
<feature type="compositionally biased region" description="Polar residues" evidence="1">
    <location>
        <begin position="309"/>
        <end position="322"/>
    </location>
</feature>